<protein>
    <submittedName>
        <fullName evidence="1">Uncharacterized protein</fullName>
    </submittedName>
</protein>
<dbReference type="AlphaFoldDB" id="A0A366HBU0"/>
<gene>
    <name evidence="1" type="ORF">DES53_109241</name>
</gene>
<dbReference type="Proteomes" id="UP000253426">
    <property type="component" value="Unassembled WGS sequence"/>
</dbReference>
<proteinExistence type="predicted"/>
<dbReference type="EMBL" id="QNRR01000009">
    <property type="protein sequence ID" value="RBP39813.1"/>
    <property type="molecule type" value="Genomic_DNA"/>
</dbReference>
<organism evidence="1 2">
    <name type="scientific">Roseimicrobium gellanilyticum</name>
    <dbReference type="NCBI Taxonomy" id="748857"/>
    <lineage>
        <taxon>Bacteria</taxon>
        <taxon>Pseudomonadati</taxon>
        <taxon>Verrucomicrobiota</taxon>
        <taxon>Verrucomicrobiia</taxon>
        <taxon>Verrucomicrobiales</taxon>
        <taxon>Verrucomicrobiaceae</taxon>
        <taxon>Roseimicrobium</taxon>
    </lineage>
</organism>
<dbReference type="RefSeq" id="WP_113960696.1">
    <property type="nucleotide sequence ID" value="NZ_QNRR01000009.1"/>
</dbReference>
<sequence length="193" mass="21742">MKRFLWLLMSCGLVAAVIAIGMADIDTGPRPEIRVVQIVSHDAEQNYLLEVVNPGSRDLEYWGYGAENPMYQMESYEAASGEWKDAMMGWCGMGAAPQRLAAHSSQRFEVSVRDAPSRVGLLLLPPSYQRGRVFQFDWLPFSIRESVVAWQNGRLDERTKKRMVWSEKLEPLPPVTTMLTTQVTEKSGMGGMP</sequence>
<accession>A0A366HBU0</accession>
<evidence type="ECO:0000313" key="1">
    <source>
        <dbReference type="EMBL" id="RBP39813.1"/>
    </source>
</evidence>
<evidence type="ECO:0000313" key="2">
    <source>
        <dbReference type="Proteomes" id="UP000253426"/>
    </source>
</evidence>
<name>A0A366HBU0_9BACT</name>
<keyword evidence="2" id="KW-1185">Reference proteome</keyword>
<reference evidence="1 2" key="1">
    <citation type="submission" date="2018-06" db="EMBL/GenBank/DDBJ databases">
        <title>Genomic Encyclopedia of Type Strains, Phase IV (KMG-IV): sequencing the most valuable type-strain genomes for metagenomic binning, comparative biology and taxonomic classification.</title>
        <authorList>
            <person name="Goeker M."/>
        </authorList>
    </citation>
    <scope>NUCLEOTIDE SEQUENCE [LARGE SCALE GENOMIC DNA]</scope>
    <source>
        <strain evidence="1 2">DSM 25532</strain>
    </source>
</reference>
<comment type="caution">
    <text evidence="1">The sequence shown here is derived from an EMBL/GenBank/DDBJ whole genome shotgun (WGS) entry which is preliminary data.</text>
</comment>